<dbReference type="InterPro" id="IPR014030">
    <property type="entry name" value="Ketoacyl_synth_N"/>
</dbReference>
<dbReference type="Pfam" id="PF13723">
    <property type="entry name" value="Ketoacyl-synt_2"/>
    <property type="match status" value="1"/>
</dbReference>
<feature type="domain" description="Beta-ketoacyl synthase-like N-terminal" evidence="1">
    <location>
        <begin position="49"/>
        <end position="206"/>
    </location>
</feature>
<gene>
    <name evidence="2" type="ORF">HNQ01_003701</name>
</gene>
<dbReference type="Proteomes" id="UP001516061">
    <property type="component" value="Unassembled WGS sequence"/>
</dbReference>
<dbReference type="InterPro" id="IPR016039">
    <property type="entry name" value="Thiolase-like"/>
</dbReference>
<comment type="caution">
    <text evidence="2">The sequence shown here is derived from an EMBL/GenBank/DDBJ whole genome shotgun (WGS) entry which is preliminary data.</text>
</comment>
<dbReference type="SUPFAM" id="SSF53901">
    <property type="entry name" value="Thiolase-like"/>
    <property type="match status" value="1"/>
</dbReference>
<reference evidence="2 3" key="1">
    <citation type="submission" date="2020-05" db="EMBL/GenBank/DDBJ databases">
        <title>Genomic Encyclopedia of Type Strains, Phase IV (KMG-V): Genome sequencing to study the core and pangenomes of soil and plant-associated prokaryotes.</title>
        <authorList>
            <person name="Whitman W."/>
        </authorList>
    </citation>
    <scope>NUCLEOTIDE SEQUENCE [LARGE SCALE GENOMIC DNA]</scope>
    <source>
        <strain evidence="2 3">C29</strain>
    </source>
</reference>
<sequence length="280" mass="28462">MTTSVTGATIRADLLGLGLIGPGLPSWDAAQAVLRGEAAADTAERTVVPVPMRLPPAERRRAGAAIRIALAAAEAACAHAEADPATLATVFASSSGDGANCHALCETLAAEDPAARLVSPTRFTNSVHNAASGYWHIAVGSPEASTSLCGFDGSFAAGLVAALTQLRPDAAPVLLVASDTPYPEPLHATRPLPDTMGVALLLAPAGPGEARCWLGAALLPAERAGVPTRCRDAGLEALRQAIPAAQALPLLEALARRLPAVVVLPVSPAQSLRLVLEFPA</sequence>
<dbReference type="RefSeq" id="WP_173806971.1">
    <property type="nucleotide sequence ID" value="NZ_JABSNM010000021.1"/>
</dbReference>
<dbReference type="Gene3D" id="3.40.47.10">
    <property type="match status" value="1"/>
</dbReference>
<keyword evidence="3" id="KW-1185">Reference proteome</keyword>
<protein>
    <recommendedName>
        <fullName evidence="1">Beta-ketoacyl synthase-like N-terminal domain-containing protein</fullName>
    </recommendedName>
</protein>
<dbReference type="EMBL" id="JABSNM010000021">
    <property type="protein sequence ID" value="NRT57938.1"/>
    <property type="molecule type" value="Genomic_DNA"/>
</dbReference>
<evidence type="ECO:0000313" key="2">
    <source>
        <dbReference type="EMBL" id="NRT57938.1"/>
    </source>
</evidence>
<proteinExistence type="predicted"/>
<evidence type="ECO:0000313" key="3">
    <source>
        <dbReference type="Proteomes" id="UP001516061"/>
    </source>
</evidence>
<evidence type="ECO:0000259" key="1">
    <source>
        <dbReference type="Pfam" id="PF13723"/>
    </source>
</evidence>
<accession>A0ABX2G921</accession>
<organism evidence="2 3">
    <name type="scientific">Sphaerotilus uruguayifluvii</name>
    <dbReference type="NCBI Taxonomy" id="2735897"/>
    <lineage>
        <taxon>Bacteria</taxon>
        <taxon>Pseudomonadati</taxon>
        <taxon>Pseudomonadota</taxon>
        <taxon>Betaproteobacteria</taxon>
        <taxon>Burkholderiales</taxon>
        <taxon>Sphaerotilaceae</taxon>
        <taxon>Sphaerotilus</taxon>
    </lineage>
</organism>
<name>A0ABX2G921_9BURK</name>